<reference evidence="10 11" key="1">
    <citation type="submission" date="2013-03" db="EMBL/GenBank/DDBJ databases">
        <title>The Genome Sequence of Phialophora europaea CBS 101466.</title>
        <authorList>
            <consortium name="The Broad Institute Genomics Platform"/>
            <person name="Cuomo C."/>
            <person name="de Hoog S."/>
            <person name="Gorbushina A."/>
            <person name="Walker B."/>
            <person name="Young S.K."/>
            <person name="Zeng Q."/>
            <person name="Gargeya S."/>
            <person name="Fitzgerald M."/>
            <person name="Haas B."/>
            <person name="Abouelleil A."/>
            <person name="Allen A.W."/>
            <person name="Alvarado L."/>
            <person name="Arachchi H.M."/>
            <person name="Berlin A.M."/>
            <person name="Chapman S.B."/>
            <person name="Gainer-Dewar J."/>
            <person name="Goldberg J."/>
            <person name="Griggs A."/>
            <person name="Gujja S."/>
            <person name="Hansen M."/>
            <person name="Howarth C."/>
            <person name="Imamovic A."/>
            <person name="Ireland A."/>
            <person name="Larimer J."/>
            <person name="McCowan C."/>
            <person name="Murphy C."/>
            <person name="Pearson M."/>
            <person name="Poon T.W."/>
            <person name="Priest M."/>
            <person name="Roberts A."/>
            <person name="Saif S."/>
            <person name="Shea T."/>
            <person name="Sisk P."/>
            <person name="Sykes S."/>
            <person name="Wortman J."/>
            <person name="Nusbaum C."/>
            <person name="Birren B."/>
        </authorList>
    </citation>
    <scope>NUCLEOTIDE SEQUENCE [LARGE SCALE GENOMIC DNA]</scope>
    <source>
        <strain evidence="10 11">CBS 101466</strain>
    </source>
</reference>
<gene>
    <name evidence="10" type="ORF">HMPREF1541_05152</name>
</gene>
<dbReference type="GO" id="GO:0005886">
    <property type="term" value="C:plasma membrane"/>
    <property type="evidence" value="ECO:0007669"/>
    <property type="project" value="UniProtKB-SubCell"/>
</dbReference>
<feature type="transmembrane region" description="Helical" evidence="8">
    <location>
        <begin position="134"/>
        <end position="155"/>
    </location>
</feature>
<feature type="transmembrane region" description="Helical" evidence="8">
    <location>
        <begin position="376"/>
        <end position="393"/>
    </location>
</feature>
<dbReference type="Gene3D" id="1.20.1740.10">
    <property type="entry name" value="Amino acid/polyamine transporter I"/>
    <property type="match status" value="1"/>
</dbReference>
<feature type="transmembrane region" description="Helical" evidence="8">
    <location>
        <begin position="80"/>
        <end position="97"/>
    </location>
</feature>
<name>W2RWT4_CYPE1</name>
<keyword evidence="7 8" id="KW-0472">Membrane</keyword>
<evidence type="ECO:0000259" key="9">
    <source>
        <dbReference type="Pfam" id="PF00324"/>
    </source>
</evidence>
<dbReference type="FunFam" id="1.20.1740.10:FF:000017">
    <property type="entry name" value="Amino acid permease"/>
    <property type="match status" value="1"/>
</dbReference>
<dbReference type="HOGENOM" id="CLU_007946_12_0_1"/>
<evidence type="ECO:0000313" key="11">
    <source>
        <dbReference type="Proteomes" id="UP000030752"/>
    </source>
</evidence>
<feature type="transmembrane region" description="Helical" evidence="8">
    <location>
        <begin position="484"/>
        <end position="504"/>
    </location>
</feature>
<keyword evidence="11" id="KW-1185">Reference proteome</keyword>
<dbReference type="PANTHER" id="PTHR43341">
    <property type="entry name" value="AMINO ACID PERMEASE"/>
    <property type="match status" value="1"/>
</dbReference>
<feature type="transmembrane region" description="Helical" evidence="8">
    <location>
        <begin position="277"/>
        <end position="296"/>
    </location>
</feature>
<dbReference type="PANTHER" id="PTHR43341:SF1">
    <property type="entry name" value="GENERAL AMINO-ACID PERMEASE GAP1"/>
    <property type="match status" value="1"/>
</dbReference>
<dbReference type="NCBIfam" id="TIGR00913">
    <property type="entry name" value="2A0310"/>
    <property type="match status" value="1"/>
</dbReference>
<dbReference type="VEuPathDB" id="FungiDB:HMPREF1541_05152"/>
<evidence type="ECO:0000256" key="5">
    <source>
        <dbReference type="ARBA" id="ARBA00022970"/>
    </source>
</evidence>
<dbReference type="OrthoDB" id="3900342at2759"/>
<feature type="transmembrane region" description="Helical" evidence="8">
    <location>
        <begin position="162"/>
        <end position="182"/>
    </location>
</feature>
<dbReference type="GeneID" id="19972491"/>
<feature type="transmembrane region" description="Helical" evidence="8">
    <location>
        <begin position="55"/>
        <end position="74"/>
    </location>
</feature>
<dbReference type="AlphaFoldDB" id="W2RWT4"/>
<dbReference type="InterPro" id="IPR004762">
    <property type="entry name" value="Amino_acid_permease_fungi"/>
</dbReference>
<dbReference type="PIRSF" id="PIRSF006060">
    <property type="entry name" value="AA_transporter"/>
    <property type="match status" value="1"/>
</dbReference>
<dbReference type="PROSITE" id="PS00218">
    <property type="entry name" value="AMINO_ACID_PERMEASE_1"/>
    <property type="match status" value="1"/>
</dbReference>
<proteinExistence type="predicted"/>
<dbReference type="STRING" id="1220924.W2RWT4"/>
<evidence type="ECO:0000256" key="1">
    <source>
        <dbReference type="ARBA" id="ARBA00004651"/>
    </source>
</evidence>
<dbReference type="RefSeq" id="XP_008717715.1">
    <property type="nucleotide sequence ID" value="XM_008719493.1"/>
</dbReference>
<feature type="domain" description="Amino acid permease/ SLC12A" evidence="9">
    <location>
        <begin position="52"/>
        <end position="511"/>
    </location>
</feature>
<keyword evidence="4 8" id="KW-0812">Transmembrane</keyword>
<dbReference type="GO" id="GO:0015171">
    <property type="term" value="F:amino acid transmembrane transporter activity"/>
    <property type="evidence" value="ECO:0007669"/>
    <property type="project" value="TreeGrafter"/>
</dbReference>
<dbReference type="InterPro" id="IPR004840">
    <property type="entry name" value="Amino_acid_permease_CS"/>
</dbReference>
<dbReference type="InterPro" id="IPR004841">
    <property type="entry name" value="AA-permease/SLC12A_dom"/>
</dbReference>
<feature type="transmembrane region" description="Helical" evidence="8">
    <location>
        <begin position="446"/>
        <end position="472"/>
    </location>
</feature>
<dbReference type="Proteomes" id="UP000030752">
    <property type="component" value="Unassembled WGS sequence"/>
</dbReference>
<keyword evidence="2" id="KW-0813">Transport</keyword>
<feature type="transmembrane region" description="Helical" evidence="8">
    <location>
        <begin position="405"/>
        <end position="425"/>
    </location>
</feature>
<evidence type="ECO:0000256" key="6">
    <source>
        <dbReference type="ARBA" id="ARBA00022989"/>
    </source>
</evidence>
<feature type="transmembrane region" description="Helical" evidence="8">
    <location>
        <begin position="188"/>
        <end position="208"/>
    </location>
</feature>
<feature type="transmembrane region" description="Helical" evidence="8">
    <location>
        <begin position="104"/>
        <end position="122"/>
    </location>
</feature>
<dbReference type="Pfam" id="PF00324">
    <property type="entry name" value="AA_permease"/>
    <property type="match status" value="1"/>
</dbReference>
<comment type="subcellular location">
    <subcellularLocation>
        <location evidence="1">Cell membrane</location>
        <topology evidence="1">Multi-pass membrane protein</topology>
    </subcellularLocation>
</comment>
<accession>W2RWT4</accession>
<dbReference type="EMBL" id="KB822720">
    <property type="protein sequence ID" value="ETN40872.1"/>
    <property type="molecule type" value="Genomic_DNA"/>
</dbReference>
<keyword evidence="6 8" id="KW-1133">Transmembrane helix</keyword>
<evidence type="ECO:0000256" key="2">
    <source>
        <dbReference type="ARBA" id="ARBA00022448"/>
    </source>
</evidence>
<evidence type="ECO:0000313" key="10">
    <source>
        <dbReference type="EMBL" id="ETN40872.1"/>
    </source>
</evidence>
<dbReference type="InterPro" id="IPR050524">
    <property type="entry name" value="APC_YAT"/>
</dbReference>
<dbReference type="InParanoid" id="W2RWT4"/>
<keyword evidence="3" id="KW-1003">Cell membrane</keyword>
<evidence type="ECO:0000256" key="4">
    <source>
        <dbReference type="ARBA" id="ARBA00022692"/>
    </source>
</evidence>
<evidence type="ECO:0000256" key="3">
    <source>
        <dbReference type="ARBA" id="ARBA00022475"/>
    </source>
</evidence>
<evidence type="ECO:0000256" key="7">
    <source>
        <dbReference type="ARBA" id="ARBA00023136"/>
    </source>
</evidence>
<sequence>MSTEKGFHETTLPPQDDFEVRQQKLAGEVQYADEHALETGVRPLHQKLKSRHMQMIAIGGSIGAGLFVGSGGALHRGGPAAVLIGFAITGVMLLMTMQALGELAVLYPINGAFYSYIVRFVSPSWGFANGWEYAIGWLTVLPFELIAASITIEFWRDDIHMAVWVTIFLVFLIVVNVFGVRGYGEVEFVLSIIKVIACLGFIIFGIIVNCGGVPTDDRGYLGFHYWSDPGAFRNGFKGFCSVFVTAAFAFGGTELVGLAAAEAENPRKSLPTATKQVFWRITFFYIVSLLIVGIILPSDSPDLLGASGANTKASPFVLAIKEAGVKGLPSVFNAVITISVISVANSCTYGSSRTMQALATQGMAPKFLAYVDKHGRPLWCILIQLAFGLLAYLGEASASGVIFNWLLALSGLNFLFIWFSINLAHIRFRAGWKYHGFTPEQLPYQASFGVVGSYIGCFLTAIALVATFYVSVFPLGGSPDVETFFSNFLSGPLILALWIGWMIYSRDFTLFIKARDMDITAGVRRGSVEHPSGMEEKKPAWKRALGAFF</sequence>
<feature type="transmembrane region" description="Helical" evidence="8">
    <location>
        <begin position="331"/>
        <end position="349"/>
    </location>
</feature>
<keyword evidence="5" id="KW-0029">Amino-acid transport</keyword>
<dbReference type="eggNOG" id="KOG1286">
    <property type="taxonomic scope" value="Eukaryota"/>
</dbReference>
<evidence type="ECO:0000256" key="8">
    <source>
        <dbReference type="SAM" id="Phobius"/>
    </source>
</evidence>
<organism evidence="10 11">
    <name type="scientific">Cyphellophora europaea (strain CBS 101466)</name>
    <name type="common">Phialophora europaea</name>
    <dbReference type="NCBI Taxonomy" id="1220924"/>
    <lineage>
        <taxon>Eukaryota</taxon>
        <taxon>Fungi</taxon>
        <taxon>Dikarya</taxon>
        <taxon>Ascomycota</taxon>
        <taxon>Pezizomycotina</taxon>
        <taxon>Eurotiomycetes</taxon>
        <taxon>Chaetothyriomycetidae</taxon>
        <taxon>Chaetothyriales</taxon>
        <taxon>Cyphellophoraceae</taxon>
        <taxon>Cyphellophora</taxon>
    </lineage>
</organism>
<protein>
    <recommendedName>
        <fullName evidence="9">Amino acid permease/ SLC12A domain-containing protein</fullName>
    </recommendedName>
</protein>